<reference evidence="2" key="1">
    <citation type="submission" date="2013-09" db="EMBL/GenBank/DDBJ databases">
        <title>Corchorus olitorius genome sequencing.</title>
        <authorList>
            <person name="Alam M."/>
            <person name="Haque M.S."/>
            <person name="Islam M.S."/>
            <person name="Emdad E.M."/>
            <person name="Islam M.M."/>
            <person name="Ahmed B."/>
            <person name="Halim A."/>
            <person name="Hossen Q.M.M."/>
            <person name="Hossain M.Z."/>
            <person name="Ahmed R."/>
            <person name="Khan M.M."/>
            <person name="Islam R."/>
            <person name="Rashid M.M."/>
            <person name="Khan S.A."/>
            <person name="Rahman M.S."/>
            <person name="Alam M."/>
            <person name="Yahiya A.S."/>
            <person name="Khan M.S."/>
            <person name="Azam M.S."/>
            <person name="Haque T."/>
            <person name="Lashkar M.Z.H."/>
            <person name="Akhand A.I."/>
            <person name="Morshed G."/>
            <person name="Roy S."/>
            <person name="Uddin K.S."/>
            <person name="Rabeya T."/>
            <person name="Hossain A.S."/>
            <person name="Chowdhury A."/>
            <person name="Snigdha A.R."/>
            <person name="Mortoza M.S."/>
            <person name="Matin S.A."/>
            <person name="Hoque S.M.E."/>
            <person name="Islam M.K."/>
            <person name="Roy D.K."/>
            <person name="Haider R."/>
            <person name="Moosa M.M."/>
            <person name="Elias S.M."/>
            <person name="Hasan A.M."/>
            <person name="Jahan S."/>
            <person name="Shafiuddin M."/>
            <person name="Mahmood N."/>
            <person name="Shommy N.S."/>
        </authorList>
    </citation>
    <scope>NUCLEOTIDE SEQUENCE [LARGE SCALE GENOMIC DNA]</scope>
    <source>
        <strain evidence="2">cv. O-4</strain>
    </source>
</reference>
<comment type="caution">
    <text evidence="1">The sequence shown here is derived from an EMBL/GenBank/DDBJ whole genome shotgun (WGS) entry which is preliminary data.</text>
</comment>
<evidence type="ECO:0000313" key="1">
    <source>
        <dbReference type="EMBL" id="OMO98430.1"/>
    </source>
</evidence>
<accession>A0A1R3JUH0</accession>
<gene>
    <name evidence="1" type="ORF">COLO4_13911</name>
</gene>
<proteinExistence type="predicted"/>
<dbReference type="EMBL" id="AWUE01015336">
    <property type="protein sequence ID" value="OMO98430.1"/>
    <property type="molecule type" value="Genomic_DNA"/>
</dbReference>
<organism evidence="1 2">
    <name type="scientific">Corchorus olitorius</name>
    <dbReference type="NCBI Taxonomy" id="93759"/>
    <lineage>
        <taxon>Eukaryota</taxon>
        <taxon>Viridiplantae</taxon>
        <taxon>Streptophyta</taxon>
        <taxon>Embryophyta</taxon>
        <taxon>Tracheophyta</taxon>
        <taxon>Spermatophyta</taxon>
        <taxon>Magnoliopsida</taxon>
        <taxon>eudicotyledons</taxon>
        <taxon>Gunneridae</taxon>
        <taxon>Pentapetalae</taxon>
        <taxon>rosids</taxon>
        <taxon>malvids</taxon>
        <taxon>Malvales</taxon>
        <taxon>Malvaceae</taxon>
        <taxon>Grewioideae</taxon>
        <taxon>Apeibeae</taxon>
        <taxon>Corchorus</taxon>
    </lineage>
</organism>
<evidence type="ECO:0000313" key="2">
    <source>
        <dbReference type="Proteomes" id="UP000187203"/>
    </source>
</evidence>
<name>A0A1R3JUH0_9ROSI</name>
<keyword evidence="2" id="KW-1185">Reference proteome</keyword>
<protein>
    <submittedName>
        <fullName evidence="1">Uncharacterized protein</fullName>
    </submittedName>
</protein>
<dbReference type="Proteomes" id="UP000187203">
    <property type="component" value="Unassembled WGS sequence"/>
</dbReference>
<dbReference type="AlphaFoldDB" id="A0A1R3JUH0"/>
<sequence length="204" mass="23699">MLLNMNLGIYGIVDDMFRDFATNAPQLKRLSLHTTLGFNLDPQIPVTSTILCQFQQLELVFYRLNKNSVAFECMILDTTPKCFRHCKIKPYLSRELPHQRIRAKVASPTADHELVLQHHSNDFDNPDDCWQFWSYIDYGLLDNYPIGVEELDFTYSDDVDEIGAAYMDRLDRQKLNHRRGRNSSRVSRLGFLSGRRLVGVPRSL</sequence>